<dbReference type="PANTHER" id="PTHR30204">
    <property type="entry name" value="REDOX-CYCLING DRUG-SENSING TRANSCRIPTIONAL ACTIVATOR SOXR"/>
    <property type="match status" value="1"/>
</dbReference>
<proteinExistence type="predicted"/>
<dbReference type="InterPro" id="IPR029442">
    <property type="entry name" value="GyrI-like"/>
</dbReference>
<keyword evidence="1" id="KW-0238">DNA-binding</keyword>
<dbReference type="EMBL" id="BJNB01000017">
    <property type="protein sequence ID" value="GEB97797.1"/>
    <property type="molecule type" value="Genomic_DNA"/>
</dbReference>
<evidence type="ECO:0000313" key="3">
    <source>
        <dbReference type="EMBL" id="GEB97797.1"/>
    </source>
</evidence>
<dbReference type="InterPro" id="IPR000551">
    <property type="entry name" value="MerR-type_HTH_dom"/>
</dbReference>
<dbReference type="GO" id="GO:0003677">
    <property type="term" value="F:DNA binding"/>
    <property type="evidence" value="ECO:0007669"/>
    <property type="project" value="UniProtKB-KW"/>
</dbReference>
<dbReference type="AlphaFoldDB" id="A0AB73B8P5"/>
<dbReference type="SMART" id="SM00871">
    <property type="entry name" value="AraC_E_bind"/>
    <property type="match status" value="1"/>
</dbReference>
<evidence type="ECO:0000259" key="2">
    <source>
        <dbReference type="PROSITE" id="PS50937"/>
    </source>
</evidence>
<evidence type="ECO:0000313" key="4">
    <source>
        <dbReference type="Proteomes" id="UP000315353"/>
    </source>
</evidence>
<protein>
    <submittedName>
        <fullName evidence="3">MerR family transcriptional regulator</fullName>
    </submittedName>
</protein>
<dbReference type="InterPro" id="IPR047057">
    <property type="entry name" value="MerR_fam"/>
</dbReference>
<dbReference type="GO" id="GO:0003700">
    <property type="term" value="F:DNA-binding transcription factor activity"/>
    <property type="evidence" value="ECO:0007669"/>
    <property type="project" value="InterPro"/>
</dbReference>
<dbReference type="RefSeq" id="WP_075730515.1">
    <property type="nucleotide sequence ID" value="NZ_BJNB01000017.1"/>
</dbReference>
<dbReference type="GeneID" id="82881160"/>
<comment type="caution">
    <text evidence="3">The sequence shown here is derived from an EMBL/GenBank/DDBJ whole genome shotgun (WGS) entry which is preliminary data.</text>
</comment>
<dbReference type="PROSITE" id="PS00552">
    <property type="entry name" value="HTH_MERR_1"/>
    <property type="match status" value="1"/>
</dbReference>
<dbReference type="PROSITE" id="PS50937">
    <property type="entry name" value="HTH_MERR_2"/>
    <property type="match status" value="1"/>
</dbReference>
<feature type="domain" description="HTH merR-type" evidence="2">
    <location>
        <begin position="7"/>
        <end position="77"/>
    </location>
</feature>
<reference evidence="3 4" key="1">
    <citation type="submission" date="2019-06" db="EMBL/GenBank/DDBJ databases">
        <title>Whole genome shotgun sequence of Corynebacterium flavescens NBRC 14136.</title>
        <authorList>
            <person name="Hosoyama A."/>
            <person name="Uohara A."/>
            <person name="Ohji S."/>
            <person name="Ichikawa N."/>
        </authorList>
    </citation>
    <scope>NUCLEOTIDE SEQUENCE [LARGE SCALE GENOMIC DNA]</scope>
    <source>
        <strain evidence="3 4">NBRC 14136</strain>
    </source>
</reference>
<gene>
    <name evidence="3" type="ORF">CFL01nite_12920</name>
</gene>
<dbReference type="Pfam" id="PF06445">
    <property type="entry name" value="GyrI-like"/>
    <property type="match status" value="1"/>
</dbReference>
<evidence type="ECO:0000256" key="1">
    <source>
        <dbReference type="ARBA" id="ARBA00023125"/>
    </source>
</evidence>
<dbReference type="Gene3D" id="1.10.1660.10">
    <property type="match status" value="1"/>
</dbReference>
<dbReference type="SUPFAM" id="SSF46955">
    <property type="entry name" value="Putative DNA-binding domain"/>
    <property type="match status" value="1"/>
</dbReference>
<name>A0AB73B8P5_CORFL</name>
<dbReference type="InterPro" id="IPR011256">
    <property type="entry name" value="Reg_factor_effector_dom_sf"/>
</dbReference>
<sequence>MDHHHELLPIGLFSQLAGISVRMLRYYQGHGLIEPDYVNESSGRRFYRAEQVKEAALVMRLRAAGFSVRSIAQVLPVVDDPAHIAVVLARHHADLAAKSAAVHQELANLDRLRAYLKGHPEMSEVKIETLPSLKLATVRRVIDSYDAEGELWNELMDLLRHSDAVLPSSGLSGATFHDSDYRDSGVDIEVWVEVTESFEPPQGLGFSEQPECEIVSATLRGDYSQVPAVTQEIGKFIAERNVETGPMFNIYHVGPAQNPDPTSWVTQLCFPLRASQ</sequence>
<dbReference type="PANTHER" id="PTHR30204:SF97">
    <property type="entry name" value="MERR FAMILY REGULATORY PROTEIN"/>
    <property type="match status" value="1"/>
</dbReference>
<dbReference type="InterPro" id="IPR009061">
    <property type="entry name" value="DNA-bd_dom_put_sf"/>
</dbReference>
<dbReference type="SUPFAM" id="SSF55136">
    <property type="entry name" value="Probable bacterial effector-binding domain"/>
    <property type="match status" value="1"/>
</dbReference>
<dbReference type="Gene3D" id="3.20.80.10">
    <property type="entry name" value="Regulatory factor, effector binding domain"/>
    <property type="match status" value="1"/>
</dbReference>
<dbReference type="Proteomes" id="UP000315353">
    <property type="component" value="Unassembled WGS sequence"/>
</dbReference>
<dbReference type="Pfam" id="PF13411">
    <property type="entry name" value="MerR_1"/>
    <property type="match status" value="1"/>
</dbReference>
<organism evidence="3 4">
    <name type="scientific">Corynebacterium flavescens</name>
    <dbReference type="NCBI Taxonomy" id="28028"/>
    <lineage>
        <taxon>Bacteria</taxon>
        <taxon>Bacillati</taxon>
        <taxon>Actinomycetota</taxon>
        <taxon>Actinomycetes</taxon>
        <taxon>Mycobacteriales</taxon>
        <taxon>Corynebacteriaceae</taxon>
        <taxon>Corynebacterium</taxon>
    </lineage>
</organism>
<dbReference type="InterPro" id="IPR010499">
    <property type="entry name" value="AraC_E-bd"/>
</dbReference>
<accession>A0AB73B8P5</accession>
<dbReference type="SMART" id="SM00422">
    <property type="entry name" value="HTH_MERR"/>
    <property type="match status" value="1"/>
</dbReference>